<comment type="caution">
    <text evidence="2">The sequence shown here is derived from an EMBL/GenBank/DDBJ whole genome shotgun (WGS) entry which is preliminary data.</text>
</comment>
<keyword evidence="1" id="KW-0732">Signal</keyword>
<protein>
    <recommendedName>
        <fullName evidence="4">DUF3108 domain-containing protein</fullName>
    </recommendedName>
</protein>
<evidence type="ECO:0000256" key="1">
    <source>
        <dbReference type="SAM" id="SignalP"/>
    </source>
</evidence>
<evidence type="ECO:0008006" key="4">
    <source>
        <dbReference type="Google" id="ProtNLM"/>
    </source>
</evidence>
<name>A0ABQ5UYX4_9PROT</name>
<keyword evidence="3" id="KW-1185">Reference proteome</keyword>
<reference evidence="2" key="1">
    <citation type="journal article" date="2014" name="Int. J. Syst. Evol. Microbiol.">
        <title>Complete genome of a new Firmicutes species belonging to the dominant human colonic microbiota ('Ruminococcus bicirculans') reveals two chromosomes and a selective capacity to utilize plant glucans.</title>
        <authorList>
            <consortium name="NISC Comparative Sequencing Program"/>
            <person name="Wegmann U."/>
            <person name="Louis P."/>
            <person name="Goesmann A."/>
            <person name="Henrissat B."/>
            <person name="Duncan S.H."/>
            <person name="Flint H.J."/>
        </authorList>
    </citation>
    <scope>NUCLEOTIDE SEQUENCE</scope>
    <source>
        <strain evidence="2">NBRC 108216</strain>
    </source>
</reference>
<sequence>MNRLIPVVLTLLMSAPVAAQDKDADTRIAERDLREMKQILPGFYTNEEQVYFQSNLDMAEDRRLPRLTLKIEKDGDGFKATTTSSTGRQTEARLEYRVEDGQILSREYRDGEVDCERIFSREFNSFRGEGCGGMVVADAQGFQFGMPDNPFHMLRARAFKCWASPRKADGTYAFYNDLVLHDQGGRVWIDATDEHERVGFRIRNVQWPTGINRDSLVLYTYRGDDADYAPSYTWTDPSAERLAINTRWLQVSCTAGDATIIPNINLKTGSGN</sequence>
<feature type="signal peptide" evidence="1">
    <location>
        <begin position="1"/>
        <end position="19"/>
    </location>
</feature>
<accession>A0ABQ5UYX4</accession>
<dbReference type="EMBL" id="BSNJ01000001">
    <property type="protein sequence ID" value="GLQ19580.1"/>
    <property type="molecule type" value="Genomic_DNA"/>
</dbReference>
<organism evidence="2 3">
    <name type="scientific">Algimonas porphyrae</name>
    <dbReference type="NCBI Taxonomy" id="1128113"/>
    <lineage>
        <taxon>Bacteria</taxon>
        <taxon>Pseudomonadati</taxon>
        <taxon>Pseudomonadota</taxon>
        <taxon>Alphaproteobacteria</taxon>
        <taxon>Maricaulales</taxon>
        <taxon>Robiginitomaculaceae</taxon>
        <taxon>Algimonas</taxon>
    </lineage>
</organism>
<evidence type="ECO:0000313" key="3">
    <source>
        <dbReference type="Proteomes" id="UP001161390"/>
    </source>
</evidence>
<evidence type="ECO:0000313" key="2">
    <source>
        <dbReference type="EMBL" id="GLQ19580.1"/>
    </source>
</evidence>
<reference evidence="2" key="2">
    <citation type="submission" date="2023-01" db="EMBL/GenBank/DDBJ databases">
        <title>Draft genome sequence of Algimonas porphyrae strain NBRC 108216.</title>
        <authorList>
            <person name="Sun Q."/>
            <person name="Mori K."/>
        </authorList>
    </citation>
    <scope>NUCLEOTIDE SEQUENCE</scope>
    <source>
        <strain evidence="2">NBRC 108216</strain>
    </source>
</reference>
<dbReference type="Proteomes" id="UP001161390">
    <property type="component" value="Unassembled WGS sequence"/>
</dbReference>
<feature type="chain" id="PRO_5045598536" description="DUF3108 domain-containing protein" evidence="1">
    <location>
        <begin position="20"/>
        <end position="272"/>
    </location>
</feature>
<dbReference type="RefSeq" id="WP_377886833.1">
    <property type="nucleotide sequence ID" value="NZ_JBHMDV010000013.1"/>
</dbReference>
<proteinExistence type="predicted"/>
<gene>
    <name evidence="2" type="ORF">GCM10007854_05350</name>
</gene>